<gene>
    <name evidence="1" type="ORF">GGI52_001288</name>
</gene>
<accession>A0A7Y9VTG1</accession>
<evidence type="ECO:0000313" key="1">
    <source>
        <dbReference type="EMBL" id="NYH08245.1"/>
    </source>
</evidence>
<evidence type="ECO:0000313" key="2">
    <source>
        <dbReference type="Proteomes" id="UP000553035"/>
    </source>
</evidence>
<organism evidence="1 2">
    <name type="scientific">Pseudomonas moraviensis</name>
    <dbReference type="NCBI Taxonomy" id="321662"/>
    <lineage>
        <taxon>Bacteria</taxon>
        <taxon>Pseudomonadati</taxon>
        <taxon>Pseudomonadota</taxon>
        <taxon>Gammaproteobacteria</taxon>
        <taxon>Pseudomonadales</taxon>
        <taxon>Pseudomonadaceae</taxon>
        <taxon>Pseudomonas</taxon>
    </lineage>
</organism>
<reference evidence="1 2" key="1">
    <citation type="submission" date="2020-07" db="EMBL/GenBank/DDBJ databases">
        <title>Exploring microbial biodiversity for novel pathways involved in the catabolism of aromatic compounds derived from lignin.</title>
        <authorList>
            <person name="Elkins J."/>
        </authorList>
    </citation>
    <scope>NUCLEOTIDE SEQUENCE [LARGE SCALE GENOMIC DNA]</scope>
    <source>
        <strain evidence="1 2">VanB</strain>
    </source>
</reference>
<dbReference type="RefSeq" id="WP_179692754.1">
    <property type="nucleotide sequence ID" value="NZ_JACCAT010000001.1"/>
</dbReference>
<sequence>MTIALPIKLPDAQGNLHTFLSNNDGMYNLTDIWRELGLPKKNLPSQWDNATKRHLAQSGNFHSANTQDKNTLATEIGTIAYAMWVSPAFFELVVSVFITVRNDEKLAAATYRKLADEHQDMFAANARKVKAYARLDRTLLHWRHSCYLADINSPDLAYRYVVSKYMLWCVRYVGKITRYSLTAEGRAAGFYVVNGGKMSDGLRVTSAGRCWLMDHADEINEATRHA</sequence>
<name>A0A7Y9VTG1_9PSED</name>
<dbReference type="EMBL" id="JACCAT010000001">
    <property type="protein sequence ID" value="NYH08245.1"/>
    <property type="molecule type" value="Genomic_DNA"/>
</dbReference>
<comment type="caution">
    <text evidence="1">The sequence shown here is derived from an EMBL/GenBank/DDBJ whole genome shotgun (WGS) entry which is preliminary data.</text>
</comment>
<protein>
    <submittedName>
        <fullName evidence="1">Uncharacterized protein</fullName>
    </submittedName>
</protein>
<proteinExistence type="predicted"/>
<dbReference type="Proteomes" id="UP000553035">
    <property type="component" value="Unassembled WGS sequence"/>
</dbReference>
<dbReference type="AlphaFoldDB" id="A0A7Y9VTG1"/>